<dbReference type="Proteomes" id="UP000186026">
    <property type="component" value="Unassembled WGS sequence"/>
</dbReference>
<accession>A0A1N7L686</accession>
<dbReference type="STRING" id="529505.SAMN05421761_10366"/>
<keyword evidence="3" id="KW-1185">Reference proteome</keyword>
<name>A0A1N7L686_9BACT</name>
<feature type="transmembrane region" description="Helical" evidence="1">
    <location>
        <begin position="12"/>
        <end position="36"/>
    </location>
</feature>
<feature type="transmembrane region" description="Helical" evidence="1">
    <location>
        <begin position="168"/>
        <end position="189"/>
    </location>
</feature>
<evidence type="ECO:0000256" key="1">
    <source>
        <dbReference type="SAM" id="Phobius"/>
    </source>
</evidence>
<keyword evidence="1" id="KW-0472">Membrane</keyword>
<sequence length="204" mass="23122">MVMKKIDSSNRTLVLIAALLMITAYFTPLWQISLWAPQYPEGLNMKIWIDRLSGDVDIINGVNHYIGMKHIGVEMFPEFTYLIYVFAFIIGFGVLAALIARRWAVYTFFSMISLLGVGVLVDMYLWGYDYGHNLDPTAAIKVPGMAYQPPLLGYKELLNFLAYSGPDTGGWIIAFSGILMLIVVSRCFLEDRKAKLQNPYMKVQ</sequence>
<gene>
    <name evidence="2" type="ORF">SAMN05421761_10366</name>
</gene>
<evidence type="ECO:0000313" key="2">
    <source>
        <dbReference type="EMBL" id="SIS69200.1"/>
    </source>
</evidence>
<keyword evidence="1" id="KW-0812">Transmembrane</keyword>
<proteinExistence type="predicted"/>
<dbReference type="AlphaFoldDB" id="A0A1N7L686"/>
<protein>
    <submittedName>
        <fullName evidence="2">Copper chaperone NosL</fullName>
    </submittedName>
</protein>
<feature type="transmembrane region" description="Helical" evidence="1">
    <location>
        <begin position="106"/>
        <end position="126"/>
    </location>
</feature>
<dbReference type="EMBL" id="FTOP01000003">
    <property type="protein sequence ID" value="SIS69200.1"/>
    <property type="molecule type" value="Genomic_DNA"/>
</dbReference>
<keyword evidence="1" id="KW-1133">Transmembrane helix</keyword>
<reference evidence="3" key="1">
    <citation type="submission" date="2017-01" db="EMBL/GenBank/DDBJ databases">
        <authorList>
            <person name="Varghese N."/>
            <person name="Submissions S."/>
        </authorList>
    </citation>
    <scope>NUCLEOTIDE SEQUENCE [LARGE SCALE GENOMIC DNA]</scope>
    <source>
        <strain evidence="3">DSM 46698</strain>
    </source>
</reference>
<evidence type="ECO:0000313" key="3">
    <source>
        <dbReference type="Proteomes" id="UP000186026"/>
    </source>
</evidence>
<organism evidence="2 3">
    <name type="scientific">Belliella pelovolcani</name>
    <dbReference type="NCBI Taxonomy" id="529505"/>
    <lineage>
        <taxon>Bacteria</taxon>
        <taxon>Pseudomonadati</taxon>
        <taxon>Bacteroidota</taxon>
        <taxon>Cytophagia</taxon>
        <taxon>Cytophagales</taxon>
        <taxon>Cyclobacteriaceae</taxon>
        <taxon>Belliella</taxon>
    </lineage>
</organism>
<feature type="transmembrane region" description="Helical" evidence="1">
    <location>
        <begin position="81"/>
        <end position="99"/>
    </location>
</feature>